<reference evidence="3 4" key="1">
    <citation type="journal article" date="2021" name="J. Hered.">
        <title>A chromosome-level genome assembly of the parasitoid wasp, Cotesia glomerata (Hymenoptera: Braconidae).</title>
        <authorList>
            <person name="Pinto B.J."/>
            <person name="Weis J.J."/>
            <person name="Gamble T."/>
            <person name="Ode P.J."/>
            <person name="Paul R."/>
            <person name="Zaspel J.M."/>
        </authorList>
    </citation>
    <scope>NUCLEOTIDE SEQUENCE [LARGE SCALE GENOMIC DNA]</scope>
    <source>
        <strain evidence="3">CgM1</strain>
    </source>
</reference>
<feature type="domain" description="Mab-21-like nucleotidyltransferase" evidence="2">
    <location>
        <begin position="71"/>
        <end position="250"/>
    </location>
</feature>
<dbReference type="PANTHER" id="PTHR10656">
    <property type="entry name" value="CELL FATE DETERMINING PROTEIN MAB21-RELATED"/>
    <property type="match status" value="1"/>
</dbReference>
<keyword evidence="4" id="KW-1185">Reference proteome</keyword>
<evidence type="ECO:0000313" key="3">
    <source>
        <dbReference type="EMBL" id="KAH0535299.1"/>
    </source>
</evidence>
<gene>
    <name evidence="3" type="ORF">KQX54_015757</name>
</gene>
<comment type="caution">
    <text evidence="3">The sequence shown here is derived from an EMBL/GenBank/DDBJ whole genome shotgun (WGS) entry which is preliminary data.</text>
</comment>
<dbReference type="PANTHER" id="PTHR10656:SF42">
    <property type="entry name" value="CYCLIC GMP-AMP SYNTHASE-LIKE PROTEIN-RELATED"/>
    <property type="match status" value="1"/>
</dbReference>
<accession>A0AAV7HVY3</accession>
<dbReference type="EMBL" id="JAHXZJ010002982">
    <property type="protein sequence ID" value="KAH0535299.1"/>
    <property type="molecule type" value="Genomic_DNA"/>
</dbReference>
<evidence type="ECO:0000259" key="2">
    <source>
        <dbReference type="Pfam" id="PF03281"/>
    </source>
</evidence>
<comment type="similarity">
    <text evidence="1">Belongs to the mab-21 family.</text>
</comment>
<proteinExistence type="inferred from homology"/>
<protein>
    <recommendedName>
        <fullName evidence="2">Mab-21-like nucleotidyltransferase domain-containing protein</fullName>
    </recommendedName>
</protein>
<evidence type="ECO:0000256" key="1">
    <source>
        <dbReference type="ARBA" id="ARBA00008307"/>
    </source>
</evidence>
<dbReference type="AlphaFoldDB" id="A0AAV7HVY3"/>
<sequence>MSVEEQNKKKKLRSDEIFSKINQFVTLQKDETANYNKIFTKVTDKIISILKQEDEVFRKYYQRPMYTGSFYKLTKVGKPEEFDLNLIFAIPDLDNAEIKKGRPGFAKIRFDKKKLSPVWVENKVLNKWLDSEYYLDNDKIRRWFEGVVEKSMSAFKNGNNKIILPIDSGSNYEVKVRKSGPAFTLCVTYESMKFSVDLVPVLEFSRAPPLPGIQQSKYSWNLVPKPLKDGENPHQNWRYSFYSHEQDMLKKFGKVKPVIRHIKVC</sequence>
<dbReference type="InterPro" id="IPR046903">
    <property type="entry name" value="Mab-21-like_nuc_Trfase"/>
</dbReference>
<organism evidence="3 4">
    <name type="scientific">Cotesia glomerata</name>
    <name type="common">Lepidopteran parasitic wasp</name>
    <name type="synonym">Apanteles glomeratus</name>
    <dbReference type="NCBI Taxonomy" id="32391"/>
    <lineage>
        <taxon>Eukaryota</taxon>
        <taxon>Metazoa</taxon>
        <taxon>Ecdysozoa</taxon>
        <taxon>Arthropoda</taxon>
        <taxon>Hexapoda</taxon>
        <taxon>Insecta</taxon>
        <taxon>Pterygota</taxon>
        <taxon>Neoptera</taxon>
        <taxon>Endopterygota</taxon>
        <taxon>Hymenoptera</taxon>
        <taxon>Apocrita</taxon>
        <taxon>Ichneumonoidea</taxon>
        <taxon>Braconidae</taxon>
        <taxon>Microgastrinae</taxon>
        <taxon>Cotesia</taxon>
    </lineage>
</organism>
<dbReference type="Pfam" id="PF03281">
    <property type="entry name" value="Mab-21"/>
    <property type="match status" value="1"/>
</dbReference>
<dbReference type="Proteomes" id="UP000826195">
    <property type="component" value="Unassembled WGS sequence"/>
</dbReference>
<evidence type="ECO:0000313" key="4">
    <source>
        <dbReference type="Proteomes" id="UP000826195"/>
    </source>
</evidence>
<name>A0AAV7HVY3_COTGL</name>
<dbReference type="Gene3D" id="3.30.460.90">
    <property type="match status" value="1"/>
</dbReference>